<evidence type="ECO:0000256" key="7">
    <source>
        <dbReference type="ARBA" id="ARBA00022989"/>
    </source>
</evidence>
<evidence type="ECO:0000256" key="3">
    <source>
        <dbReference type="ARBA" id="ARBA00022448"/>
    </source>
</evidence>
<dbReference type="GO" id="GO:0015252">
    <property type="term" value="F:proton channel activity"/>
    <property type="evidence" value="ECO:0007669"/>
    <property type="project" value="InterPro"/>
</dbReference>
<keyword evidence="4" id="KW-1003">Cell membrane</keyword>
<reference evidence="13" key="2">
    <citation type="submission" date="2015-06" db="UniProtKB">
        <authorList>
            <consortium name="EnsemblMetazoa"/>
        </authorList>
    </citation>
    <scope>IDENTIFICATION</scope>
</reference>
<accession>T1K2D8</accession>
<evidence type="ECO:0000256" key="8">
    <source>
        <dbReference type="ARBA" id="ARBA00023065"/>
    </source>
</evidence>
<feature type="transmembrane region" description="Helical" evidence="12">
    <location>
        <begin position="472"/>
        <end position="490"/>
    </location>
</feature>
<keyword evidence="8" id="KW-0406">Ion transport</keyword>
<keyword evidence="9 12" id="KW-0472">Membrane</keyword>
<keyword evidence="6" id="KW-0375">Hydrogen ion transport</keyword>
<feature type="transmembrane region" description="Helical" evidence="12">
    <location>
        <begin position="319"/>
        <end position="340"/>
    </location>
</feature>
<proteinExistence type="inferred from homology"/>
<name>T1K2D8_TETUR</name>
<evidence type="ECO:0000256" key="11">
    <source>
        <dbReference type="SAM" id="MobiDB-lite"/>
    </source>
</evidence>
<dbReference type="Pfam" id="PF03189">
    <property type="entry name" value="Otopetrin"/>
    <property type="match status" value="1"/>
</dbReference>
<keyword evidence="5 12" id="KW-0812">Transmembrane</keyword>
<dbReference type="Proteomes" id="UP000015104">
    <property type="component" value="Unassembled WGS sequence"/>
</dbReference>
<sequence>MSSISENRFNPKATVVKISDGKIIDQSKFGKKLYNYTANQVEGTSSCVISSLPGTSGYFNSSILDNKDASSSISSGRSSTRPGSNTNNKMTGATTIQVTPNHTFKYPISSTNVTRRSSPQETFNEISKTTQLPGIDVRDDFWNRCRVYKKRPKNIFFSQLYSIFHLACTITLLRISGTSIPNRHWFTLTVYYYHGYLLGTSILFIILIRCWTTKDYYGPGEGHPENTSILFGSIALGLVQLIAIGLNLAQSQRGPKYSLKNIAVAHLFACQMSLWLVNFDPNYGTCSHRQARLSPRSDTSSPSLISSRPNIFPASFSDLLLPIIHNYQLLTAFILGYMWIQNNRCHYNSLKPRLSDLDDNASFSFAKKPSSIKGFFMGILIISTALIVLLLGNPEITLITHTSIQGLSAAAALIGLVLRGRKRKGLHKIADPCLDPNDNHIMSIITVAGAYTLAIYDIVTSGLENTLTSYKMMNHGALIIQITLQTFLLRSDGRKIHRSRDVFAYLILSNFSLWILEITNMATNLTNQNSISARHLPQLLVTLNRFYSGLVFIHFWKLK</sequence>
<feature type="transmembrane region" description="Helical" evidence="12">
    <location>
        <begin position="185"/>
        <end position="208"/>
    </location>
</feature>
<feature type="compositionally biased region" description="Low complexity" evidence="11">
    <location>
        <begin position="70"/>
        <end position="84"/>
    </location>
</feature>
<feature type="transmembrane region" description="Helical" evidence="12">
    <location>
        <begin position="439"/>
        <end position="460"/>
    </location>
</feature>
<evidence type="ECO:0000256" key="4">
    <source>
        <dbReference type="ARBA" id="ARBA00022475"/>
    </source>
</evidence>
<feature type="transmembrane region" description="Helical" evidence="12">
    <location>
        <begin position="398"/>
        <end position="418"/>
    </location>
</feature>
<organism evidence="13 14">
    <name type="scientific">Tetranychus urticae</name>
    <name type="common">Two-spotted spider mite</name>
    <dbReference type="NCBI Taxonomy" id="32264"/>
    <lineage>
        <taxon>Eukaryota</taxon>
        <taxon>Metazoa</taxon>
        <taxon>Ecdysozoa</taxon>
        <taxon>Arthropoda</taxon>
        <taxon>Chelicerata</taxon>
        <taxon>Arachnida</taxon>
        <taxon>Acari</taxon>
        <taxon>Acariformes</taxon>
        <taxon>Trombidiformes</taxon>
        <taxon>Prostigmata</taxon>
        <taxon>Eleutherengona</taxon>
        <taxon>Raphignathae</taxon>
        <taxon>Tetranychoidea</taxon>
        <taxon>Tetranychidae</taxon>
        <taxon>Tetranychus</taxon>
    </lineage>
</organism>
<keyword evidence="3" id="KW-0813">Transport</keyword>
<keyword evidence="10" id="KW-0407">Ion channel</keyword>
<feature type="region of interest" description="Disordered" evidence="11">
    <location>
        <begin position="69"/>
        <end position="92"/>
    </location>
</feature>
<evidence type="ECO:0000256" key="5">
    <source>
        <dbReference type="ARBA" id="ARBA00022692"/>
    </source>
</evidence>
<comment type="similarity">
    <text evidence="2">Belongs to the otopetrin family.</text>
</comment>
<dbReference type="GO" id="GO:0005886">
    <property type="term" value="C:plasma membrane"/>
    <property type="evidence" value="ECO:0007669"/>
    <property type="project" value="UniProtKB-SubCell"/>
</dbReference>
<dbReference type="EnsemblMetazoa" id="tetur04g04670.1">
    <property type="protein sequence ID" value="tetur04g04670.1"/>
    <property type="gene ID" value="tetur04g04670"/>
</dbReference>
<evidence type="ECO:0000313" key="14">
    <source>
        <dbReference type="Proteomes" id="UP000015104"/>
    </source>
</evidence>
<evidence type="ECO:0000256" key="12">
    <source>
        <dbReference type="SAM" id="Phobius"/>
    </source>
</evidence>
<feature type="transmembrane region" description="Helical" evidence="12">
    <location>
        <begin position="228"/>
        <end position="249"/>
    </location>
</feature>
<protein>
    <submittedName>
        <fullName evidence="13">Uncharacterized protein</fullName>
    </submittedName>
</protein>
<keyword evidence="7 12" id="KW-1133">Transmembrane helix</keyword>
<evidence type="ECO:0000256" key="1">
    <source>
        <dbReference type="ARBA" id="ARBA00004651"/>
    </source>
</evidence>
<reference evidence="14" key="1">
    <citation type="submission" date="2011-08" db="EMBL/GenBank/DDBJ databases">
        <authorList>
            <person name="Rombauts S."/>
        </authorList>
    </citation>
    <scope>NUCLEOTIDE SEQUENCE</scope>
    <source>
        <strain evidence="14">London</strain>
    </source>
</reference>
<comment type="subcellular location">
    <subcellularLocation>
        <location evidence="1">Cell membrane</location>
        <topology evidence="1">Multi-pass membrane protein</topology>
    </subcellularLocation>
</comment>
<dbReference type="PANTHER" id="PTHR21522">
    <property type="entry name" value="PROTON CHANNEL OTOP"/>
    <property type="match status" value="1"/>
</dbReference>
<evidence type="ECO:0000256" key="9">
    <source>
        <dbReference type="ARBA" id="ARBA00023136"/>
    </source>
</evidence>
<dbReference type="HOGENOM" id="CLU_487759_0_0_1"/>
<evidence type="ECO:0000256" key="6">
    <source>
        <dbReference type="ARBA" id="ARBA00022781"/>
    </source>
</evidence>
<evidence type="ECO:0000256" key="2">
    <source>
        <dbReference type="ARBA" id="ARBA00006513"/>
    </source>
</evidence>
<keyword evidence="14" id="KW-1185">Reference proteome</keyword>
<evidence type="ECO:0000313" key="13">
    <source>
        <dbReference type="EnsemblMetazoa" id="tetur04g04670.1"/>
    </source>
</evidence>
<dbReference type="PANTHER" id="PTHR21522:SF32">
    <property type="entry name" value="OTOPETRIN-2"/>
    <property type="match status" value="1"/>
</dbReference>
<feature type="transmembrane region" description="Helical" evidence="12">
    <location>
        <begin position="502"/>
        <end position="523"/>
    </location>
</feature>
<feature type="transmembrane region" description="Helical" evidence="12">
    <location>
        <begin position="261"/>
        <end position="279"/>
    </location>
</feature>
<dbReference type="AlphaFoldDB" id="T1K2D8"/>
<evidence type="ECO:0000256" key="10">
    <source>
        <dbReference type="ARBA" id="ARBA00023303"/>
    </source>
</evidence>
<dbReference type="InterPro" id="IPR004878">
    <property type="entry name" value="Otopetrin"/>
</dbReference>
<feature type="transmembrane region" description="Helical" evidence="12">
    <location>
        <begin position="374"/>
        <end position="392"/>
    </location>
</feature>
<feature type="transmembrane region" description="Helical" evidence="12">
    <location>
        <begin position="155"/>
        <end position="173"/>
    </location>
</feature>
<dbReference type="EMBL" id="CAEY01001362">
    <property type="status" value="NOT_ANNOTATED_CDS"/>
    <property type="molecule type" value="Genomic_DNA"/>
</dbReference>
<feature type="transmembrane region" description="Helical" evidence="12">
    <location>
        <begin position="535"/>
        <end position="556"/>
    </location>
</feature>